<evidence type="ECO:0000313" key="1">
    <source>
        <dbReference type="EMBL" id="PWJ43062.1"/>
    </source>
</evidence>
<protein>
    <submittedName>
        <fullName evidence="1">Uncharacterized protein</fullName>
    </submittedName>
</protein>
<keyword evidence="2" id="KW-1185">Reference proteome</keyword>
<dbReference type="AlphaFoldDB" id="A0A315ZCP1"/>
<reference evidence="1 2" key="1">
    <citation type="submission" date="2018-03" db="EMBL/GenBank/DDBJ databases">
        <title>Genomic Encyclopedia of Archaeal and Bacterial Type Strains, Phase II (KMG-II): from individual species to whole genera.</title>
        <authorList>
            <person name="Goeker M."/>
        </authorList>
    </citation>
    <scope>NUCLEOTIDE SEQUENCE [LARGE SCALE GENOMIC DNA]</scope>
    <source>
        <strain evidence="1 2">DSM 28229</strain>
    </source>
</reference>
<sequence length="492" mass="58607">MNQLNELVYLYQQSKTKTIDPFVPKGSKMYLLFKGILDNTIKTDEEAAKLIYDTDKSDKRYLMLKKNLNKRLTRFILTSTPIEFDTELYTNISFECQQEIVVVKLLLNNNIYHNAEKVLWRVIRKAEKFELNNILLDCYQCLTRIYSIQGEVSQLEQAQEKVEHYQHKHNCEQKYLRHLELLQAMNKWNKGYSFELASQAMSFTKSIKKSCEVKSSIHCTYYYESINVYAAYHQTDIDALEQHLKNIKTIFEENHFMAIPEHQLIYYLFSLRCSLMKGDISNAFLLLEQCLELTDYDAFNKYEVQDLHFELLLKTGDYEKALEVLNEVYATDHFSMLSPKDQSAWGLRKTYLHIFSDLEFSDEEIQNAINIDQLTENCKPNNKDKRGYNLQLTIISYLVRSIFTEEELDGNSLKMYIQRYLKQSSDQRSLVFLRYVIKYFQRKKSDKDSLLFMQEQFEREMPNGYSIVELFPYEYLFDYLLFPKEKENLLTT</sequence>
<proteinExistence type="predicted"/>
<name>A0A315ZCP1_SEDFL</name>
<dbReference type="EMBL" id="QGDO01000002">
    <property type="protein sequence ID" value="PWJ43062.1"/>
    <property type="molecule type" value="Genomic_DNA"/>
</dbReference>
<accession>A0A315ZCP1</accession>
<evidence type="ECO:0000313" key="2">
    <source>
        <dbReference type="Proteomes" id="UP000245535"/>
    </source>
</evidence>
<comment type="caution">
    <text evidence="1">The sequence shown here is derived from an EMBL/GenBank/DDBJ whole genome shotgun (WGS) entry which is preliminary data.</text>
</comment>
<dbReference type="Proteomes" id="UP000245535">
    <property type="component" value="Unassembled WGS sequence"/>
</dbReference>
<organism evidence="1 2">
    <name type="scientific">Sediminitomix flava</name>
    <dbReference type="NCBI Taxonomy" id="379075"/>
    <lineage>
        <taxon>Bacteria</taxon>
        <taxon>Pseudomonadati</taxon>
        <taxon>Bacteroidota</taxon>
        <taxon>Cytophagia</taxon>
        <taxon>Cytophagales</taxon>
        <taxon>Flammeovirgaceae</taxon>
        <taxon>Sediminitomix</taxon>
    </lineage>
</organism>
<dbReference type="OrthoDB" id="981560at2"/>
<gene>
    <name evidence="1" type="ORF">BC781_102610</name>
</gene>